<organism evidence="1 2">
    <name type="scientific">Thermosipho melanesiensis (strain DSM 12029 / CIP 104789 / BI429)</name>
    <dbReference type="NCBI Taxonomy" id="391009"/>
    <lineage>
        <taxon>Bacteria</taxon>
        <taxon>Thermotogati</taxon>
        <taxon>Thermotogota</taxon>
        <taxon>Thermotogae</taxon>
        <taxon>Thermotogales</taxon>
        <taxon>Fervidobacteriaceae</taxon>
        <taxon>Thermosipho</taxon>
    </lineage>
</organism>
<dbReference type="EMBL" id="CP000716">
    <property type="protein sequence ID" value="ABR31321.1"/>
    <property type="molecule type" value="Genomic_DNA"/>
</dbReference>
<evidence type="ECO:0000313" key="2">
    <source>
        <dbReference type="Proteomes" id="UP000001110"/>
    </source>
</evidence>
<gene>
    <name evidence="1" type="ordered locus">Tmel_1474</name>
</gene>
<reference evidence="1 2" key="1">
    <citation type="submission" date="2007-05" db="EMBL/GenBank/DDBJ databases">
        <title>Complete sequence of Thermosipho melanesiensis BI429.</title>
        <authorList>
            <consortium name="US DOE Joint Genome Institute"/>
            <person name="Copeland A."/>
            <person name="Lucas S."/>
            <person name="Lapidus A."/>
            <person name="Barry K."/>
            <person name="Glavina del Rio T."/>
            <person name="Dalin E."/>
            <person name="Tice H."/>
            <person name="Pitluck S."/>
            <person name="Chertkov O."/>
            <person name="Brettin T."/>
            <person name="Bruce D."/>
            <person name="Detter J.C."/>
            <person name="Han C."/>
            <person name="Schmutz J."/>
            <person name="Larimer F."/>
            <person name="Land M."/>
            <person name="Hauser L."/>
            <person name="Kyrpides N."/>
            <person name="Mikhailova N."/>
            <person name="Nelson K."/>
            <person name="Gogarten J.P."/>
            <person name="Noll K."/>
            <person name="Richardson P."/>
        </authorList>
    </citation>
    <scope>NUCLEOTIDE SEQUENCE [LARGE SCALE GENOMIC DNA]</scope>
    <source>
        <strain evidence="2">DSM 12029 / CIP 104789 / BI429</strain>
    </source>
</reference>
<dbReference type="AlphaFoldDB" id="A6LN20"/>
<proteinExistence type="predicted"/>
<sequence>MGNMESYAKFLSEIDEVIKKVPQEEREPIKRIFFETWNKTFQQNPKDSISQFIENFQELKESFSFLEKYMATKLLAEAFTNYIFENKKEEVKA</sequence>
<dbReference type="HOGENOM" id="CLU_2398614_0_0_0"/>
<reference evidence="1 2" key="2">
    <citation type="journal article" date="2009" name="Proc. Natl. Acad. Sci. U.S.A.">
        <title>On the chimeric nature, thermophilic origin, and phylogenetic placement of the Thermotogales.</title>
        <authorList>
            <person name="Zhaxybayeva O."/>
            <person name="Swithers K.S."/>
            <person name="Lapierre P."/>
            <person name="Fournier G.P."/>
            <person name="Bickhart D.M."/>
            <person name="DeBoy R.T."/>
            <person name="Nelson K.E."/>
            <person name="Nesbo C.L."/>
            <person name="Doolittle W.F."/>
            <person name="Gogarten J.P."/>
            <person name="Noll K.M."/>
        </authorList>
    </citation>
    <scope>NUCLEOTIDE SEQUENCE [LARGE SCALE GENOMIC DNA]</scope>
    <source>
        <strain evidence="2">DSM 12029 / CIP 104789 / BI429</strain>
    </source>
</reference>
<evidence type="ECO:0000313" key="1">
    <source>
        <dbReference type="EMBL" id="ABR31321.1"/>
    </source>
</evidence>
<dbReference type="STRING" id="391009.Tmel_1474"/>
<accession>A6LN20</accession>
<dbReference type="Proteomes" id="UP000001110">
    <property type="component" value="Chromosome"/>
</dbReference>
<dbReference type="KEGG" id="tme:Tmel_1474"/>
<name>A6LN20_THEM4</name>
<protein>
    <submittedName>
        <fullName evidence="1">Uncharacterized protein</fullName>
    </submittedName>
</protein>